<dbReference type="PIR" id="A99115">
    <property type="entry name" value="A99115"/>
</dbReference>
<evidence type="ECO:0000259" key="8">
    <source>
        <dbReference type="PROSITE" id="PS51194"/>
    </source>
</evidence>
<dbReference type="GO" id="GO:0016787">
    <property type="term" value="F:hydrolase activity"/>
    <property type="evidence" value="ECO:0007669"/>
    <property type="project" value="UniProtKB-KW"/>
</dbReference>
<dbReference type="InterPro" id="IPR027417">
    <property type="entry name" value="P-loop_NTPase"/>
</dbReference>
<keyword evidence="5" id="KW-0067">ATP-binding</keyword>
<dbReference type="InterPro" id="IPR014001">
    <property type="entry name" value="Helicase_ATP-bd"/>
</dbReference>
<dbReference type="SUPFAM" id="SSF158702">
    <property type="entry name" value="Sec63 N-terminal domain-like"/>
    <property type="match status" value="1"/>
</dbReference>
<keyword evidence="2" id="KW-0547">Nucleotide-binding</keyword>
<dbReference type="GO" id="GO:0000428">
    <property type="term" value="C:DNA-directed RNA polymerase complex"/>
    <property type="evidence" value="ECO:0007669"/>
    <property type="project" value="UniProtKB-KW"/>
</dbReference>
<evidence type="ECO:0000259" key="7">
    <source>
        <dbReference type="PROSITE" id="PS51192"/>
    </source>
</evidence>
<dbReference type="GO" id="GO:0003678">
    <property type="term" value="F:DNA helicase activity"/>
    <property type="evidence" value="ECO:0007669"/>
    <property type="project" value="TreeGrafter"/>
</dbReference>
<dbReference type="PROSITE" id="PS51192">
    <property type="entry name" value="HELICASE_ATP_BIND_1"/>
    <property type="match status" value="1"/>
</dbReference>
<comment type="subcellular location">
    <subcellularLocation>
        <location evidence="1">Plastid</location>
        <location evidence="1">Chloroplast</location>
    </subcellularLocation>
</comment>
<feature type="transmembrane region" description="Helical" evidence="6">
    <location>
        <begin position="1158"/>
        <end position="1177"/>
    </location>
</feature>
<feature type="domain" description="Helicase C-terminal" evidence="8">
    <location>
        <begin position="342"/>
        <end position="526"/>
    </location>
</feature>
<keyword evidence="4" id="KW-0347">Helicase</keyword>
<dbReference type="RefSeq" id="XP_001713308.1">
    <property type="nucleotide sequence ID" value="XM_001713256.1"/>
</dbReference>
<reference evidence="9 10" key="1">
    <citation type="journal article" date="2001" name="Nature">
        <title>The highly reduced genome of an enslaved algal nucleus.</title>
        <authorList>
            <person name="Douglas S."/>
            <person name="Zauner S."/>
            <person name="Fraunholz M."/>
            <person name="Beaton M."/>
            <person name="Penny S."/>
            <person name="Deng L."/>
            <person name="Wu X."/>
            <person name="Reith M."/>
            <person name="Cavalier-Smith T."/>
            <person name="Maier U."/>
        </authorList>
    </citation>
    <scope>NUCLEOTIDE SEQUENCE [LARGE SCALE GENOMIC DNA]</scope>
</reference>
<dbReference type="EMBL" id="AJ010592">
    <property type="protein sequence ID" value="CAC27092.1"/>
    <property type="molecule type" value="Genomic_DNA"/>
</dbReference>
<evidence type="ECO:0000313" key="10">
    <source>
        <dbReference type="Proteomes" id="UP000242167"/>
    </source>
</evidence>
<keyword evidence="6" id="KW-0472">Membrane</keyword>
<dbReference type="GeneID" id="857556"/>
<keyword evidence="6" id="KW-0812">Transmembrane</keyword>
<evidence type="ECO:0000313" key="9">
    <source>
        <dbReference type="EMBL" id="CAC27092.1"/>
    </source>
</evidence>
<evidence type="ECO:0000256" key="4">
    <source>
        <dbReference type="ARBA" id="ARBA00022806"/>
    </source>
</evidence>
<accession>Q9AVX9</accession>
<dbReference type="Proteomes" id="UP000242167">
    <property type="component" value="Nucleomorph 2"/>
</dbReference>
<dbReference type="GO" id="GO:0000712">
    <property type="term" value="P:resolution of meiotic recombination intermediates"/>
    <property type="evidence" value="ECO:0007669"/>
    <property type="project" value="TreeGrafter"/>
</dbReference>
<feature type="transmembrane region" description="Helical" evidence="6">
    <location>
        <begin position="534"/>
        <end position="552"/>
    </location>
</feature>
<dbReference type="GO" id="GO:0005634">
    <property type="term" value="C:nucleus"/>
    <property type="evidence" value="ECO:0007669"/>
    <property type="project" value="TreeGrafter"/>
</dbReference>
<keyword evidence="6" id="KW-1133">Transmembrane helix</keyword>
<feature type="transmembrane region" description="Helical" evidence="6">
    <location>
        <begin position="564"/>
        <end position="584"/>
    </location>
</feature>
<keyword evidence="3" id="KW-0378">Hydrolase</keyword>
<feature type="domain" description="Helicase ATP-binding" evidence="7">
    <location>
        <begin position="121"/>
        <end position="306"/>
    </location>
</feature>
<evidence type="ECO:0000256" key="3">
    <source>
        <dbReference type="ARBA" id="ARBA00022801"/>
    </source>
</evidence>
<dbReference type="PROSITE" id="PS51194">
    <property type="entry name" value="HELICASE_CTER"/>
    <property type="match status" value="1"/>
</dbReference>
<dbReference type="SMART" id="SM00487">
    <property type="entry name" value="DEXDc"/>
    <property type="match status" value="1"/>
</dbReference>
<dbReference type="SMART" id="SM00973">
    <property type="entry name" value="Sec63"/>
    <property type="match status" value="1"/>
</dbReference>
<dbReference type="InterPro" id="IPR011545">
    <property type="entry name" value="DEAD/DEAH_box_helicase_dom"/>
</dbReference>
<evidence type="ECO:0000256" key="2">
    <source>
        <dbReference type="ARBA" id="ARBA00022741"/>
    </source>
</evidence>
<gene>
    <name evidence="9" type="primary">u5snRNP</name>
</gene>
<dbReference type="SUPFAM" id="SSF52540">
    <property type="entry name" value="P-loop containing nucleoside triphosphate hydrolases"/>
    <property type="match status" value="2"/>
</dbReference>
<dbReference type="InterPro" id="IPR001650">
    <property type="entry name" value="Helicase_C-like"/>
</dbReference>
<protein>
    <submittedName>
        <fullName evidence="9">U5 snRNP-specific protein</fullName>
    </submittedName>
</protein>
<dbReference type="Pfam" id="PF02889">
    <property type="entry name" value="Sec63"/>
    <property type="match status" value="1"/>
</dbReference>
<dbReference type="Pfam" id="PF00271">
    <property type="entry name" value="Helicase_C"/>
    <property type="match status" value="1"/>
</dbReference>
<evidence type="ECO:0000256" key="1">
    <source>
        <dbReference type="ARBA" id="ARBA00004229"/>
    </source>
</evidence>
<dbReference type="GO" id="GO:0005524">
    <property type="term" value="F:ATP binding"/>
    <property type="evidence" value="ECO:0007669"/>
    <property type="project" value="UniProtKB-KW"/>
</dbReference>
<dbReference type="Gene3D" id="3.40.50.300">
    <property type="entry name" value="P-loop containing nucleotide triphosphate hydrolases"/>
    <property type="match status" value="2"/>
</dbReference>
<dbReference type="Pfam" id="PF00270">
    <property type="entry name" value="DEAD"/>
    <property type="match status" value="1"/>
</dbReference>
<organism evidence="9 10">
    <name type="scientific">Guillardia theta</name>
    <name type="common">Cryptophyte</name>
    <name type="synonym">Cryptomonas phi</name>
    <dbReference type="NCBI Taxonomy" id="55529"/>
    <lineage>
        <taxon>Eukaryota</taxon>
        <taxon>Cryptophyceae</taxon>
        <taxon>Pyrenomonadales</taxon>
        <taxon>Geminigeraceae</taxon>
        <taxon>Guillardia</taxon>
    </lineage>
</organism>
<dbReference type="SMART" id="SM00490">
    <property type="entry name" value="HELICc"/>
    <property type="match status" value="1"/>
</dbReference>
<dbReference type="GO" id="GO:0003676">
    <property type="term" value="F:nucleic acid binding"/>
    <property type="evidence" value="ECO:0007669"/>
    <property type="project" value="InterPro"/>
</dbReference>
<dbReference type="PANTHER" id="PTHR47961">
    <property type="entry name" value="DNA POLYMERASE THETA, PUTATIVE (AFU_ORTHOLOGUE AFUA_1G05260)-RELATED"/>
    <property type="match status" value="1"/>
</dbReference>
<name>Q9AVX9_GUITH</name>
<evidence type="ECO:0000256" key="6">
    <source>
        <dbReference type="SAM" id="Phobius"/>
    </source>
</evidence>
<dbReference type="PANTHER" id="PTHR47961:SF4">
    <property type="entry name" value="ACTIVATING SIGNAL COINTEGRATOR 1 COMPLEX SUBUNIT 3"/>
    <property type="match status" value="1"/>
</dbReference>
<dbReference type="Gene3D" id="1.10.3380.10">
    <property type="entry name" value="Sec63 N-terminal domain-like domain"/>
    <property type="match status" value="1"/>
</dbReference>
<dbReference type="InterPro" id="IPR050474">
    <property type="entry name" value="Hel308_SKI2-like"/>
</dbReference>
<evidence type="ECO:0000256" key="5">
    <source>
        <dbReference type="ARBA" id="ARBA00022840"/>
    </source>
</evidence>
<feature type="transmembrane region" description="Helical" evidence="6">
    <location>
        <begin position="1058"/>
        <end position="1075"/>
    </location>
</feature>
<dbReference type="GO" id="GO:0009507">
    <property type="term" value="C:chloroplast"/>
    <property type="evidence" value="ECO:0007669"/>
    <property type="project" value="UniProtKB-SubCell"/>
</dbReference>
<proteinExistence type="predicted"/>
<feature type="transmembrane region" description="Helical" evidence="6">
    <location>
        <begin position="1406"/>
        <end position="1424"/>
    </location>
</feature>
<dbReference type="InterPro" id="IPR004179">
    <property type="entry name" value="Sec63-dom"/>
</dbReference>
<sequence>MIIAFNKSRKNLKSHYFSIKFRFKFFIIFKFINILFSIILKYFIYSHPFNQKIKNSIGKKSFLRDKNNIFRKKFKNRTEVYFINNLLTNYFDNEFLFFLPKWIIKLSNLQKLNYIQKKIVPTILGNDKNFSIISPTGTGKTFIAKLGIFRVIINCLFEIKKKFYIDKIKFKILFIIPNKSLIKEILVDIKKTFKFNNLKTIQINSDFYFLENKFKSANIIISTPEKFDLLLNNFGPIKIPHFNLVYIDEIHMISNDSKSNLEKILNKLKYLSNCNKKSFRVISSSATFPNFIDLSKFLNIDPRNQLFYFSNFFKNNYMKNTFVGMNLKSTQKNFKFSSNKYLIKKIIEILVNNKKNKILIFVNNRLDTFNLALFIIKKLFHKNYFENNLMETYNFRNPENLINKFFICIHHGGMNVRDKNISENKILEENIRIMISTATLSSGVNLPITHVIIKDVFYFSKELSNFIEIKKIDLLQMLGRCRKYTENNLSEGVVICPILNLNNIVKIDRGLKPINCNFSINLNELLIYQIRKKVYIFEIILFISNLFFSIRLKRILIKLLKKNYRYLFFKIIFFFVSKTLLYMINTGFIYKKKNFFNITYFGRIALKHSINFHSAYNILFKVNSKFSFLKIFDLLVNLEEFEKIILKKNELVDLFNIEKHSIFVSQFLNQDNKFKVSVLLIAILNKINLKNPILLQELIFIYKTSLRALKFLIEIAKINKYLYTLENILYMERCVKYKNKNIRKNSDFLYSNFLFLKNNYNNRVIKNNLSEFEFSKLNRLSIFEKFNCDFPKYLTTFFEIKDNQEVKLYFYFNILKSIYSRYIFDDLNFYILIQGWPTNHVFYFDYILNSKREMFENNKYMLFNLKYKSTKLILIKIFIEQPISDDITIISRIDFDYEKFYSCRLFQPKLKNCNINRLFQGYLGSIILKEFMFSKCRLKYLKNLYYEITKTKNPLRSFYNFDLHNSMIFDLIFTYELFNKEIVILINCDFAYNLKSSFFFFTENNYFSLLGYPVFNLKNFEKNSNLKAKKLLTSMNLKDFVLKYDTLNYIFKKKKKNIIFLSIISFNKLLMLLIYRMIKSNEKISLVHIHYKKSYKFTNECLDVLFYTHNYTKKKKKVIFGNFKNVLNLIIRIFLNIDLNRLVNFLKERNISFNMINLYLRSKAFLLLINISIIYFFHNFNSHNQQNIFRFLFFKNKRFYLISSINFLNKISRYGRNNNYLIFNKSGLKNFYFNNVKHSKVEDKFLKITKLHKNLFYKSDKKKCLNYLLFIFYIYNWKNLYLNEKLNICIKQNYFYYSGFLYYDYNIKKLKKFLAFFRNSKIIIIREKFINLYSSEISLSNSCTFRANLNKTQSINKLIILILKFLTNTKNKLNYYKFNKNESLSSHLFKYPKISQNLTIFNNLDWKFNYFIFYCIIYIILMNLSDKFSVIMKIIK</sequence>
<feature type="transmembrane region" description="Helical" evidence="6">
    <location>
        <begin position="21"/>
        <end position="45"/>
    </location>
</feature>